<dbReference type="PANTHER" id="PTHR47326:SF1">
    <property type="entry name" value="HTH PSQ-TYPE DOMAIN-CONTAINING PROTEIN"/>
    <property type="match status" value="1"/>
</dbReference>
<evidence type="ECO:0000313" key="2">
    <source>
        <dbReference type="EMBL" id="KAL1488282.1"/>
    </source>
</evidence>
<reference evidence="2 3" key="1">
    <citation type="submission" date="2024-05" db="EMBL/GenBank/DDBJ databases">
        <title>Genetic variation in Jamaican populations of the coffee berry borer (Hypothenemus hampei).</title>
        <authorList>
            <person name="Errbii M."/>
            <person name="Myrie A."/>
        </authorList>
    </citation>
    <scope>NUCLEOTIDE SEQUENCE [LARGE SCALE GENOMIC DNA]</scope>
    <source>
        <strain evidence="2">JA-Hopewell-2020-01-JO</strain>
        <tissue evidence="2">Whole body</tissue>
    </source>
</reference>
<accession>A0ABD1E2U9</accession>
<proteinExistence type="predicted"/>
<organism evidence="2 3">
    <name type="scientific">Hypothenemus hampei</name>
    <name type="common">Coffee berry borer</name>
    <dbReference type="NCBI Taxonomy" id="57062"/>
    <lineage>
        <taxon>Eukaryota</taxon>
        <taxon>Metazoa</taxon>
        <taxon>Ecdysozoa</taxon>
        <taxon>Arthropoda</taxon>
        <taxon>Hexapoda</taxon>
        <taxon>Insecta</taxon>
        <taxon>Pterygota</taxon>
        <taxon>Neoptera</taxon>
        <taxon>Endopterygota</taxon>
        <taxon>Coleoptera</taxon>
        <taxon>Polyphaga</taxon>
        <taxon>Cucujiformia</taxon>
        <taxon>Curculionidae</taxon>
        <taxon>Scolytinae</taxon>
        <taxon>Hypothenemus</taxon>
    </lineage>
</organism>
<comment type="caution">
    <text evidence="2">The sequence shown here is derived from an EMBL/GenBank/DDBJ whole genome shotgun (WGS) entry which is preliminary data.</text>
</comment>
<name>A0ABD1E2U9_HYPHA</name>
<gene>
    <name evidence="2" type="ORF">ABEB36_015233</name>
</gene>
<dbReference type="EMBL" id="JBDJPC010000015">
    <property type="protein sequence ID" value="KAL1488282.1"/>
    <property type="molecule type" value="Genomic_DNA"/>
</dbReference>
<dbReference type="Proteomes" id="UP001566132">
    <property type="component" value="Unassembled WGS sequence"/>
</dbReference>
<feature type="domain" description="DUF4817" evidence="1">
    <location>
        <begin position="6"/>
        <end position="54"/>
    </location>
</feature>
<protein>
    <recommendedName>
        <fullName evidence="1">DUF4817 domain-containing protein</fullName>
    </recommendedName>
</protein>
<dbReference type="Pfam" id="PF16087">
    <property type="entry name" value="DUF4817"/>
    <property type="match status" value="1"/>
</dbReference>
<dbReference type="PANTHER" id="PTHR47326">
    <property type="entry name" value="TRANSPOSABLE ELEMENT TC3 TRANSPOSASE-LIKE PROTEIN"/>
    <property type="match status" value="1"/>
</dbReference>
<dbReference type="InterPro" id="IPR032135">
    <property type="entry name" value="DUF4817"/>
</dbReference>
<evidence type="ECO:0000313" key="3">
    <source>
        <dbReference type="Proteomes" id="UP001566132"/>
    </source>
</evidence>
<evidence type="ECO:0000259" key="1">
    <source>
        <dbReference type="Pfam" id="PF16087"/>
    </source>
</evidence>
<dbReference type="Gene3D" id="3.30.420.10">
    <property type="entry name" value="Ribonuclease H-like superfamily/Ribonuclease H"/>
    <property type="match status" value="1"/>
</dbReference>
<dbReference type="AlphaFoldDB" id="A0ABD1E2U9"/>
<keyword evidence="3" id="KW-1185">Reference proteome</keyword>
<dbReference type="InterPro" id="IPR036397">
    <property type="entry name" value="RNaseH_sf"/>
</dbReference>
<sequence>MCTKTVDMILIYGECPQNAAAVSRVYSERFPLRAHLRPAAFVRLIQRARDTGELRENRGRHADRGRPPQMLEVEEEIINLIEDDLTTSTREIARQVGVSQTKVWSTLQQEQLHPYHVQRVQALLPQDHPQRVQFCLWLLQQHAHDEHFTRHVLVTDEATFTRNGVNNFRNTHVWSMENPHAVRRTTFQQRFSFNVWSGMINGMLIGPFFLPDRMTGANYLNFLQNNLPVLLEDVTLNIRQIMWFLHDGAPSHFSCPVRDELNRQFPHRWVGRNGPILWPPRSPDLTPCDFFLWGYMKSLVYTTEINTLEELRNRIPNACETIRGHQDFILKTCTESWIRRATLCAHQTNGDNFEQFL</sequence>